<evidence type="ECO:0000313" key="2">
    <source>
        <dbReference type="Proteomes" id="UP000294650"/>
    </source>
</evidence>
<dbReference type="AlphaFoldDB" id="A0A4R3MYM0"/>
<accession>A0A4R3MYM0</accession>
<dbReference type="OrthoDB" id="2571140at2"/>
<reference evidence="1 2" key="1">
    <citation type="submission" date="2019-03" db="EMBL/GenBank/DDBJ databases">
        <title>Genomic Encyclopedia of Type Strains, Phase IV (KMG-IV): sequencing the most valuable type-strain genomes for metagenomic binning, comparative biology and taxonomic classification.</title>
        <authorList>
            <person name="Goeker M."/>
        </authorList>
    </citation>
    <scope>NUCLEOTIDE SEQUENCE [LARGE SCALE GENOMIC DNA]</scope>
    <source>
        <strain evidence="1 2">DSM 25894</strain>
    </source>
</reference>
<dbReference type="RefSeq" id="WP_132371832.1">
    <property type="nucleotide sequence ID" value="NZ_SMAN01000010.1"/>
</dbReference>
<comment type="caution">
    <text evidence="1">The sequence shown here is derived from an EMBL/GenBank/DDBJ whole genome shotgun (WGS) entry which is preliminary data.</text>
</comment>
<dbReference type="EMBL" id="SMAN01000010">
    <property type="protein sequence ID" value="TCT21768.1"/>
    <property type="molecule type" value="Genomic_DNA"/>
</dbReference>
<name>A0A4R3MYM0_9BACI</name>
<organism evidence="1 2">
    <name type="scientific">Melghiribacillus thermohalophilus</name>
    <dbReference type="NCBI Taxonomy" id="1324956"/>
    <lineage>
        <taxon>Bacteria</taxon>
        <taxon>Bacillati</taxon>
        <taxon>Bacillota</taxon>
        <taxon>Bacilli</taxon>
        <taxon>Bacillales</taxon>
        <taxon>Bacillaceae</taxon>
        <taxon>Melghiribacillus</taxon>
    </lineage>
</organism>
<proteinExistence type="predicted"/>
<dbReference type="Proteomes" id="UP000294650">
    <property type="component" value="Unassembled WGS sequence"/>
</dbReference>
<gene>
    <name evidence="1" type="ORF">EDD68_11072</name>
</gene>
<sequence>MKLAKRNRKLFDDWIRNFFKEERRATSKEIWEKLQQDQPRLGKAIKRAGARVGASAYIGRYLLRPITKEGWLHVLNWEWMVQATPERCYHCFSAIDDIYVIDAEENRYCSLDCLEECPEARDPYDSYWDDYVFLYMDFADFHGEAKDLRHCLPSPENHLGVCRLLKKMDQWFEFPDYDDIWFNGGDDGPIAREMYRMLRLLNQDDEQLKSLEREMREARGKQKMIYSIEVLNLEGQLKENRAFHCFFRKNIKYFDEIRHMFSTEDVWLWHDWGKELEEILPGAYRSINEFRCPSCGRIGEDNRFERLEDNYKYCEECYEMLDI</sequence>
<evidence type="ECO:0000313" key="1">
    <source>
        <dbReference type="EMBL" id="TCT21768.1"/>
    </source>
</evidence>
<protein>
    <submittedName>
        <fullName evidence="1">Uncharacterized protein</fullName>
    </submittedName>
</protein>
<keyword evidence="2" id="KW-1185">Reference proteome</keyword>